<dbReference type="EMBL" id="SGPJ01000039">
    <property type="protein sequence ID" value="THH00827.1"/>
    <property type="molecule type" value="Genomic_DNA"/>
</dbReference>
<gene>
    <name evidence="2" type="ORF">EW026_g1779</name>
</gene>
<reference evidence="2 3" key="1">
    <citation type="submission" date="2019-02" db="EMBL/GenBank/DDBJ databases">
        <title>Genome sequencing of the rare red list fungi Phlebia centrifuga.</title>
        <authorList>
            <person name="Buettner E."/>
            <person name="Kellner H."/>
        </authorList>
    </citation>
    <scope>NUCLEOTIDE SEQUENCE [LARGE SCALE GENOMIC DNA]</scope>
    <source>
        <strain evidence="2 3">DSM 108282</strain>
    </source>
</reference>
<feature type="compositionally biased region" description="Basic and acidic residues" evidence="1">
    <location>
        <begin position="150"/>
        <end position="177"/>
    </location>
</feature>
<name>A0A4S4KR88_9APHY</name>
<feature type="region of interest" description="Disordered" evidence="1">
    <location>
        <begin position="150"/>
        <end position="205"/>
    </location>
</feature>
<comment type="caution">
    <text evidence="2">The sequence shown here is derived from an EMBL/GenBank/DDBJ whole genome shotgun (WGS) entry which is preliminary data.</text>
</comment>
<evidence type="ECO:0000313" key="2">
    <source>
        <dbReference type="EMBL" id="THH00827.1"/>
    </source>
</evidence>
<accession>A0A4S4KR88</accession>
<proteinExistence type="predicted"/>
<organism evidence="2 3">
    <name type="scientific">Hermanssonia centrifuga</name>
    <dbReference type="NCBI Taxonomy" id="98765"/>
    <lineage>
        <taxon>Eukaryota</taxon>
        <taxon>Fungi</taxon>
        <taxon>Dikarya</taxon>
        <taxon>Basidiomycota</taxon>
        <taxon>Agaricomycotina</taxon>
        <taxon>Agaricomycetes</taxon>
        <taxon>Polyporales</taxon>
        <taxon>Meruliaceae</taxon>
        <taxon>Hermanssonia</taxon>
    </lineage>
</organism>
<protein>
    <submittedName>
        <fullName evidence="2">Uncharacterized protein</fullName>
    </submittedName>
</protein>
<dbReference type="AlphaFoldDB" id="A0A4S4KR88"/>
<evidence type="ECO:0000256" key="1">
    <source>
        <dbReference type="SAM" id="MobiDB-lite"/>
    </source>
</evidence>
<dbReference type="Proteomes" id="UP000309038">
    <property type="component" value="Unassembled WGS sequence"/>
</dbReference>
<sequence>MSDLHAFMTRQNDGSIVLRNTVSDARVLFSVEELRAYHRFDALVRQYAVTQDSLIPGGYGEFQTLWNSDCQNRYQFSEYRTLTEDCIIHGAPVPFDTLIPRSSQTPAAPTKATFPGLSADRQDTIQELLWESAAASLRKKEWIEKKKRERLDKRATRNNHTDRGSPRTKDTFVDRGSPRHHPYGGISKAAGKKKAGRRTNFDCRSEAGRSNNFVDDRLAAYFDPPIPSSSSSGLGSYSNDLPVLTLSATRSWNPGREPTHIPHACFHLSRAHSWIIQFNLGPHHFWSS</sequence>
<keyword evidence="3" id="KW-1185">Reference proteome</keyword>
<evidence type="ECO:0000313" key="3">
    <source>
        <dbReference type="Proteomes" id="UP000309038"/>
    </source>
</evidence>